<keyword evidence="6" id="KW-0328">Glycosyltransferase</keyword>
<evidence type="ECO:0000256" key="2">
    <source>
        <dbReference type="ARBA" id="ARBA00001933"/>
    </source>
</evidence>
<comment type="cofactor">
    <cofactor evidence="2">
        <name>pyridoxal 5'-phosphate</name>
        <dbReference type="ChEBI" id="CHEBI:597326"/>
    </cofactor>
</comment>
<dbReference type="GO" id="GO:0030170">
    <property type="term" value="F:pyridoxal phosphate binding"/>
    <property type="evidence" value="ECO:0007669"/>
    <property type="project" value="InterPro"/>
</dbReference>
<dbReference type="GO" id="GO:0008184">
    <property type="term" value="F:glycogen phosphorylase activity"/>
    <property type="evidence" value="ECO:0007669"/>
    <property type="project" value="InterPro"/>
</dbReference>
<keyword evidence="5" id="KW-0021">Allosteric enzyme</keyword>
<keyword evidence="7" id="KW-0808">Transferase</keyword>
<evidence type="ECO:0000313" key="14">
    <source>
        <dbReference type="Proteomes" id="UP000199337"/>
    </source>
</evidence>
<dbReference type="Gene3D" id="3.40.50.2000">
    <property type="entry name" value="Glycogen Phosphorylase B"/>
    <property type="match status" value="3"/>
</dbReference>
<dbReference type="PANTHER" id="PTHR42655">
    <property type="entry name" value="GLYCOGEN PHOSPHORYLASE"/>
    <property type="match status" value="1"/>
</dbReference>
<name>A0A1I2Q9S5_9FIRM</name>
<keyword evidence="14" id="KW-1185">Reference proteome</keyword>
<dbReference type="Pfam" id="PF11897">
    <property type="entry name" value="DUF3417"/>
    <property type="match status" value="1"/>
</dbReference>
<feature type="modified residue" description="N6-(pyridoxal phosphate)lysine" evidence="11">
    <location>
        <position position="603"/>
    </location>
</feature>
<dbReference type="OrthoDB" id="9760804at2"/>
<accession>A0A1I2Q9S5</accession>
<keyword evidence="9" id="KW-0119">Carbohydrate metabolism</keyword>
<proteinExistence type="inferred from homology"/>
<evidence type="ECO:0000256" key="4">
    <source>
        <dbReference type="ARBA" id="ARBA00012591"/>
    </source>
</evidence>
<comment type="similarity">
    <text evidence="3">Belongs to the glycogen phosphorylase family.</text>
</comment>
<comment type="catalytic activity">
    <reaction evidence="1">
        <text>[(1-&gt;4)-alpha-D-glucosyl](n) + phosphate = [(1-&gt;4)-alpha-D-glucosyl](n-1) + alpha-D-glucose 1-phosphate</text>
        <dbReference type="Rhea" id="RHEA:41732"/>
        <dbReference type="Rhea" id="RHEA-COMP:9584"/>
        <dbReference type="Rhea" id="RHEA-COMP:9586"/>
        <dbReference type="ChEBI" id="CHEBI:15444"/>
        <dbReference type="ChEBI" id="CHEBI:43474"/>
        <dbReference type="ChEBI" id="CHEBI:58601"/>
        <dbReference type="EC" id="2.4.1.1"/>
    </reaction>
</comment>
<evidence type="ECO:0000256" key="11">
    <source>
        <dbReference type="PIRSR" id="PIRSR000460-1"/>
    </source>
</evidence>
<dbReference type="AlphaFoldDB" id="A0A1I2Q9S5"/>
<dbReference type="PANTHER" id="PTHR42655:SF1">
    <property type="entry name" value="GLYCOGEN PHOSPHORYLASE"/>
    <property type="match status" value="1"/>
</dbReference>
<dbReference type="Proteomes" id="UP000199337">
    <property type="component" value="Unassembled WGS sequence"/>
</dbReference>
<evidence type="ECO:0000256" key="6">
    <source>
        <dbReference type="ARBA" id="ARBA00022676"/>
    </source>
</evidence>
<dbReference type="NCBIfam" id="TIGR02094">
    <property type="entry name" value="more_P_ylases"/>
    <property type="match status" value="1"/>
</dbReference>
<evidence type="ECO:0000256" key="9">
    <source>
        <dbReference type="ARBA" id="ARBA00023277"/>
    </source>
</evidence>
<dbReference type="PIRSF" id="PIRSF000460">
    <property type="entry name" value="Pprylas_GlgP"/>
    <property type="match status" value="1"/>
</dbReference>
<comment type="function">
    <text evidence="10">Phosphorylase is an important allosteric enzyme in carbohydrate metabolism. Enzymes from different sources differ in their regulatory mechanisms and in their natural substrates. However, all known phosphorylases share catalytic and structural properties.</text>
</comment>
<dbReference type="RefSeq" id="WP_092469576.1">
    <property type="nucleotide sequence ID" value="NZ_FOOX01000003.1"/>
</dbReference>
<dbReference type="InterPro" id="IPR035090">
    <property type="entry name" value="Pyridoxal_P_attach_site"/>
</dbReference>
<dbReference type="InterPro" id="IPR011834">
    <property type="entry name" value="Agluc_phsphrylas"/>
</dbReference>
<dbReference type="EMBL" id="FOOX01000003">
    <property type="protein sequence ID" value="SFG25122.1"/>
    <property type="molecule type" value="Genomic_DNA"/>
</dbReference>
<dbReference type="STRING" id="341036.SAMN05660649_01144"/>
<dbReference type="PROSITE" id="PS00102">
    <property type="entry name" value="PHOSPHORYLASE"/>
    <property type="match status" value="1"/>
</dbReference>
<protein>
    <recommendedName>
        <fullName evidence="4">glycogen phosphorylase</fullName>
        <ecNumber evidence="4">2.4.1.1</ecNumber>
    </recommendedName>
</protein>
<dbReference type="InterPro" id="IPR024517">
    <property type="entry name" value="Glycogen_phosphorylase_DUF3417"/>
</dbReference>
<evidence type="ECO:0000256" key="1">
    <source>
        <dbReference type="ARBA" id="ARBA00001275"/>
    </source>
</evidence>
<evidence type="ECO:0000256" key="8">
    <source>
        <dbReference type="ARBA" id="ARBA00022898"/>
    </source>
</evidence>
<evidence type="ECO:0000256" key="10">
    <source>
        <dbReference type="ARBA" id="ARBA00025174"/>
    </source>
</evidence>
<sequence length="848" mass="97343">MFYFRKVSVNPPLPEPVQRLRELSYNLWFSWNRPARDLFGEINPRLWDQVEHNPVQFLLRIDRESLEKAAANQEYLKKYNEVMAEYDQYMHEEKWFHRTNPDYRDRTIAYFSAEFGLHESCPIYSGGLGILAGDHAKAASDLGLPFVGVGLLYKHGYFKQLINREGRQEVVYPDLNFNEMPIKPLIAESGLEITVAVEYPERTVHARVWEIKVGLVRIILLDTDLPVNSKEDRAITSQLYGGGREMRIMQELMLGAGGVRALRALGVNSRVWHINEGHSAFLTLERLREMVSDGVPYSTAREAVRSNTIFTTHTPVPAGHDVFTKELVEKYLGSLCRDNGMSCQTLIDLGWDFEHRQFNMTLLAIRMSGYCNGVSRLHGEVTRQMFHRFYPSLPVEEVPITSVTNGVHARTWIAEAWKEVFDRYLGEDWQNHVTEPAVLSRVDQIPDEVVWETHSQLKDKVIQYARDKVRANRVRNHEQLGLVAEAEDILLSHALTIGFARRYATYKRATLLFKEPDRLAALLNNLDRPAQIIFAGKSHPADQAGQELIKKILDYSREEPFRGKIVFLENYDINVARHLVHGVDVWLNTPRWPMEASGTSGMKAAMNGVLHCSVLDGWWPEAYNGKNGFAIGGPGNMHLKEADQDMNDSFYLYKCLEDKVIPLYYDRQNGIPVQWVGRMKESIKTIITRFSTTRMVSEYTDRFYVPLIDRGVAFTEAGFQVARQVDRFKRFMKENWHHVKVERTNTNGRWDMVEGEELMVESVVKLGPISSQDVVVEITLGSDRGSYICGLDSLPMELKEQVGDGIYKYVGKVPLTQGTFGYTVRVRPDQQHMVGTIELPLVRWAENF</sequence>
<keyword evidence="8 11" id="KW-0663">Pyridoxal phosphate</keyword>
<feature type="domain" description="DUF3417" evidence="12">
    <location>
        <begin position="13"/>
        <end position="120"/>
    </location>
</feature>
<evidence type="ECO:0000313" key="13">
    <source>
        <dbReference type="EMBL" id="SFG25122.1"/>
    </source>
</evidence>
<dbReference type="InterPro" id="IPR000811">
    <property type="entry name" value="Glyco_trans_35"/>
</dbReference>
<evidence type="ECO:0000259" key="12">
    <source>
        <dbReference type="Pfam" id="PF11897"/>
    </source>
</evidence>
<dbReference type="Pfam" id="PF00343">
    <property type="entry name" value="Phosphorylase"/>
    <property type="match status" value="1"/>
</dbReference>
<gene>
    <name evidence="13" type="ORF">SAMN05660649_01144</name>
</gene>
<evidence type="ECO:0000256" key="7">
    <source>
        <dbReference type="ARBA" id="ARBA00022679"/>
    </source>
</evidence>
<organism evidence="13 14">
    <name type="scientific">Desulfotruncus arcticus DSM 17038</name>
    <dbReference type="NCBI Taxonomy" id="1121424"/>
    <lineage>
        <taxon>Bacteria</taxon>
        <taxon>Bacillati</taxon>
        <taxon>Bacillota</taxon>
        <taxon>Clostridia</taxon>
        <taxon>Eubacteriales</taxon>
        <taxon>Desulfallaceae</taxon>
        <taxon>Desulfotruncus</taxon>
    </lineage>
</organism>
<dbReference type="SUPFAM" id="SSF53756">
    <property type="entry name" value="UDP-Glycosyltransferase/glycogen phosphorylase"/>
    <property type="match status" value="1"/>
</dbReference>
<dbReference type="EC" id="2.4.1.1" evidence="4"/>
<evidence type="ECO:0000256" key="3">
    <source>
        <dbReference type="ARBA" id="ARBA00006047"/>
    </source>
</evidence>
<evidence type="ECO:0000256" key="5">
    <source>
        <dbReference type="ARBA" id="ARBA00022533"/>
    </source>
</evidence>
<dbReference type="GO" id="GO:0005975">
    <property type="term" value="P:carbohydrate metabolic process"/>
    <property type="evidence" value="ECO:0007669"/>
    <property type="project" value="InterPro"/>
</dbReference>
<reference evidence="14" key="1">
    <citation type="submission" date="2016-10" db="EMBL/GenBank/DDBJ databases">
        <authorList>
            <person name="Varghese N."/>
            <person name="Submissions S."/>
        </authorList>
    </citation>
    <scope>NUCLEOTIDE SEQUENCE [LARGE SCALE GENOMIC DNA]</scope>
    <source>
        <strain evidence="14">DSM 17038</strain>
    </source>
</reference>
<dbReference type="InterPro" id="IPR052182">
    <property type="entry name" value="Glycogen/Maltodextrin_Phosph"/>
</dbReference>